<evidence type="ECO:0000256" key="6">
    <source>
        <dbReference type="ARBA" id="ARBA00022723"/>
    </source>
</evidence>
<keyword evidence="5 10" id="KW-0812">Transmembrane</keyword>
<dbReference type="PIRSF" id="PIRSF000177">
    <property type="entry name" value="Fumar_rd_cyt_b"/>
    <property type="match status" value="1"/>
</dbReference>
<evidence type="ECO:0000256" key="4">
    <source>
        <dbReference type="ARBA" id="ARBA00022617"/>
    </source>
</evidence>
<feature type="transmembrane region" description="Helical" evidence="10">
    <location>
        <begin position="35"/>
        <end position="58"/>
    </location>
</feature>
<keyword evidence="12" id="KW-1185">Reference proteome</keyword>
<reference evidence="11 12" key="1">
    <citation type="journal article" date="2021" name="Sci. Rep.">
        <title>The distribution of antibiotic resistance genes in chicken gut microbiota commensals.</title>
        <authorList>
            <person name="Juricova H."/>
            <person name="Matiasovicova J."/>
            <person name="Kubasova T."/>
            <person name="Cejkova D."/>
            <person name="Rychlik I."/>
        </authorList>
    </citation>
    <scope>NUCLEOTIDE SEQUENCE [LARGE SCALE GENOMIC DNA]</scope>
    <source>
        <strain evidence="11 12">An829</strain>
    </source>
</reference>
<keyword evidence="4" id="KW-0349">Heme</keyword>
<keyword evidence="7 10" id="KW-1133">Transmembrane helix</keyword>
<comment type="function">
    <text evidence="2">Membrane-anchoring subunit of succinate dehydrogenase (SDH).</text>
</comment>
<keyword evidence="8" id="KW-0408">Iron</keyword>
<protein>
    <submittedName>
        <fullName evidence="11">Fumarate reductase subunit C</fullName>
    </submittedName>
</protein>
<evidence type="ECO:0000256" key="9">
    <source>
        <dbReference type="ARBA" id="ARBA00023136"/>
    </source>
</evidence>
<feature type="transmembrane region" description="Helical" evidence="10">
    <location>
        <begin position="136"/>
        <end position="159"/>
    </location>
</feature>
<dbReference type="InterPro" id="IPR034804">
    <property type="entry name" value="SQR/QFR_C/D"/>
</dbReference>
<organism evidence="11 12">
    <name type="scientific">Sutterella massiliensis</name>
    <dbReference type="NCBI Taxonomy" id="1816689"/>
    <lineage>
        <taxon>Bacteria</taxon>
        <taxon>Pseudomonadati</taxon>
        <taxon>Pseudomonadota</taxon>
        <taxon>Betaproteobacteria</taxon>
        <taxon>Burkholderiales</taxon>
        <taxon>Sutterellaceae</taxon>
        <taxon>Sutterella</taxon>
    </lineage>
</organism>
<dbReference type="Proteomes" id="UP000715095">
    <property type="component" value="Unassembled WGS sequence"/>
</dbReference>
<keyword evidence="6" id="KW-0479">Metal-binding</keyword>
<dbReference type="Pfam" id="PF01127">
    <property type="entry name" value="Sdh_cyt"/>
    <property type="match status" value="1"/>
</dbReference>
<evidence type="ECO:0000256" key="8">
    <source>
        <dbReference type="ARBA" id="ARBA00023004"/>
    </source>
</evidence>
<comment type="cofactor">
    <cofactor evidence="1">
        <name>heme</name>
        <dbReference type="ChEBI" id="CHEBI:30413"/>
    </cofactor>
</comment>
<feature type="transmembrane region" description="Helical" evidence="10">
    <location>
        <begin position="229"/>
        <end position="246"/>
    </location>
</feature>
<evidence type="ECO:0000256" key="7">
    <source>
        <dbReference type="ARBA" id="ARBA00022989"/>
    </source>
</evidence>
<feature type="transmembrane region" description="Helical" evidence="10">
    <location>
        <begin position="179"/>
        <end position="201"/>
    </location>
</feature>
<proteinExistence type="predicted"/>
<name>A0ABS2DS90_9BURK</name>
<evidence type="ECO:0000256" key="3">
    <source>
        <dbReference type="ARBA" id="ARBA00004370"/>
    </source>
</evidence>
<dbReference type="InterPro" id="IPR004224">
    <property type="entry name" value="Fum_red_B_TM"/>
</dbReference>
<evidence type="ECO:0000256" key="10">
    <source>
        <dbReference type="SAM" id="Phobius"/>
    </source>
</evidence>
<sequence>MTTPDSVKYAHVPTATDNVWGVGLKDAKRQSSKTALLDVLQSVTGLILGIFLFCHMAFTSSVQFGKDVFMNLIMTSGGAFIDGEEHLWMHVVFVGFIFLCVVVHMFCALRRFPTSYHQLRDIKAHVRMVHHEDTTLWWIQIVTAFLLFLLVFPHLISMLTNPAGFDPNLIGVHTYHNGLLYTFIFLVVTELHGMIGLYRLAVKWDIFEKNPERNVMDQRQGDRAGLRKGMLVVALLMIVCGSLTMWKNYSIGAEQVAAGQEAQRYEMPADLSWYK</sequence>
<gene>
    <name evidence="11" type="ORF">H6A60_06470</name>
</gene>
<accession>A0ABS2DS90</accession>
<keyword evidence="9 10" id="KW-0472">Membrane</keyword>
<dbReference type="RefSeq" id="WP_205102600.1">
    <property type="nucleotide sequence ID" value="NZ_JACJJC010000008.1"/>
</dbReference>
<comment type="subcellular location">
    <subcellularLocation>
        <location evidence="3">Membrane</location>
    </subcellularLocation>
</comment>
<dbReference type="InterPro" id="IPR000701">
    <property type="entry name" value="SuccDH_FuR_B_TM-su"/>
</dbReference>
<evidence type="ECO:0000256" key="5">
    <source>
        <dbReference type="ARBA" id="ARBA00022692"/>
    </source>
</evidence>
<dbReference type="EMBL" id="JACJJC010000008">
    <property type="protein sequence ID" value="MBM6704128.1"/>
    <property type="molecule type" value="Genomic_DNA"/>
</dbReference>
<comment type="caution">
    <text evidence="11">The sequence shown here is derived from an EMBL/GenBank/DDBJ whole genome shotgun (WGS) entry which is preliminary data.</text>
</comment>
<evidence type="ECO:0000313" key="12">
    <source>
        <dbReference type="Proteomes" id="UP000715095"/>
    </source>
</evidence>
<evidence type="ECO:0000256" key="2">
    <source>
        <dbReference type="ARBA" id="ARBA00004050"/>
    </source>
</evidence>
<feature type="transmembrane region" description="Helical" evidence="10">
    <location>
        <begin position="87"/>
        <end position="109"/>
    </location>
</feature>
<evidence type="ECO:0000256" key="1">
    <source>
        <dbReference type="ARBA" id="ARBA00001971"/>
    </source>
</evidence>
<dbReference type="SUPFAM" id="SSF81343">
    <property type="entry name" value="Fumarate reductase respiratory complex transmembrane subunits"/>
    <property type="match status" value="1"/>
</dbReference>
<evidence type="ECO:0000313" key="11">
    <source>
        <dbReference type="EMBL" id="MBM6704128.1"/>
    </source>
</evidence>
<dbReference type="Gene3D" id="1.20.1300.10">
    <property type="entry name" value="Fumarate reductase/succinate dehydrogenase, transmembrane subunit"/>
    <property type="match status" value="1"/>
</dbReference>